<geneLocation type="plasmid" evidence="2">
    <name>pMk2240A</name>
</geneLocation>
<feature type="domain" description="Methyltransferase" evidence="1">
    <location>
        <begin position="82"/>
        <end position="126"/>
    </location>
</feature>
<dbReference type="GO" id="GO:0008168">
    <property type="term" value="F:methyltransferase activity"/>
    <property type="evidence" value="ECO:0007669"/>
    <property type="project" value="UniProtKB-KW"/>
</dbReference>
<dbReference type="Gene3D" id="3.40.50.150">
    <property type="entry name" value="Vaccinia Virus protein VP39"/>
    <property type="match status" value="1"/>
</dbReference>
<dbReference type="GO" id="GO:0032259">
    <property type="term" value="P:methylation"/>
    <property type="evidence" value="ECO:0007669"/>
    <property type="project" value="UniProtKB-KW"/>
</dbReference>
<keyword evidence="2" id="KW-0489">Methyltransferase</keyword>
<name>A0AAU8CYR1_9HYPH</name>
<organism evidence="2">
    <name type="scientific">Mesorhizobium sp. WSM2240</name>
    <dbReference type="NCBI Taxonomy" id="3228851"/>
    <lineage>
        <taxon>Bacteria</taxon>
        <taxon>Pseudomonadati</taxon>
        <taxon>Pseudomonadota</taxon>
        <taxon>Alphaproteobacteria</taxon>
        <taxon>Hyphomicrobiales</taxon>
        <taxon>Phyllobacteriaceae</taxon>
        <taxon>Mesorhizobium</taxon>
    </lineage>
</organism>
<dbReference type="EC" id="2.1.-.-" evidence="2"/>
<dbReference type="InterPro" id="IPR053173">
    <property type="entry name" value="SAM-binding_MTase"/>
</dbReference>
<keyword evidence="2" id="KW-0808">Transferase</keyword>
<dbReference type="AlphaFoldDB" id="A0AAU8CYR1"/>
<dbReference type="RefSeq" id="WP_353646330.1">
    <property type="nucleotide sequence ID" value="NZ_CP159256.1"/>
</dbReference>
<dbReference type="EMBL" id="CP159256">
    <property type="protein sequence ID" value="XCG52122.1"/>
    <property type="molecule type" value="Genomic_DNA"/>
</dbReference>
<dbReference type="PANTHER" id="PTHR45128">
    <property type="entry name" value="METHYLTRANSFERASE TYPE 11"/>
    <property type="match status" value="1"/>
</dbReference>
<gene>
    <name evidence="2" type="ORF">ABVK50_31955</name>
</gene>
<dbReference type="SUPFAM" id="SSF53335">
    <property type="entry name" value="S-adenosyl-L-methionine-dependent methyltransferases"/>
    <property type="match status" value="1"/>
</dbReference>
<accession>A0AAU8CYR1</accession>
<evidence type="ECO:0000259" key="1">
    <source>
        <dbReference type="Pfam" id="PF13649"/>
    </source>
</evidence>
<evidence type="ECO:0000313" key="2">
    <source>
        <dbReference type="EMBL" id="XCG52122.1"/>
    </source>
</evidence>
<dbReference type="InterPro" id="IPR041698">
    <property type="entry name" value="Methyltransf_25"/>
</dbReference>
<reference evidence="2" key="1">
    <citation type="submission" date="2024-06" db="EMBL/GenBank/DDBJ databases">
        <title>Mesorhizobium karijinii sp. nov., a symbiont of the iconic Swainsona formosa from arid Australia.</title>
        <authorList>
            <person name="Hill Y.J."/>
            <person name="Watkin E.L.J."/>
            <person name="O'Hara G.W."/>
            <person name="Terpolilli J."/>
            <person name="Tye M.L."/>
            <person name="Kohlmeier M.G."/>
        </authorList>
    </citation>
    <scope>NUCLEOTIDE SEQUENCE</scope>
    <source>
        <strain evidence="2">WSM2240</strain>
        <plasmid evidence="2">pMk2240A</plasmid>
    </source>
</reference>
<sequence length="139" mass="15004">MGALIVAQITARMEYAGVDVVQRGEGLECVPHRQRRRWGEHDGRFACGSAAFCRNGYRASLVPQWLLALEGVIGRLEAGIGVADVGCGHGHSAALTAQAFPNSRFHGFDPHAASLDEARRNAAAAGRLRPDRLRECEGR</sequence>
<protein>
    <submittedName>
        <fullName evidence="2">Class I SAM-dependent methyltransferase</fullName>
        <ecNumber evidence="2">2.1.-.-</ecNumber>
    </submittedName>
</protein>
<keyword evidence="2" id="KW-0614">Plasmid</keyword>
<proteinExistence type="predicted"/>
<dbReference type="PANTHER" id="PTHR45128:SF2">
    <property type="entry name" value="METHYLTRANSFERASE DOMAIN-CONTAINING PROTEIN"/>
    <property type="match status" value="1"/>
</dbReference>
<dbReference type="Pfam" id="PF13649">
    <property type="entry name" value="Methyltransf_25"/>
    <property type="match status" value="1"/>
</dbReference>
<dbReference type="InterPro" id="IPR029063">
    <property type="entry name" value="SAM-dependent_MTases_sf"/>
</dbReference>